<dbReference type="InterPro" id="IPR036770">
    <property type="entry name" value="Ankyrin_rpt-contain_sf"/>
</dbReference>
<protein>
    <recommendedName>
        <fullName evidence="4">Ankyrin repeat protein</fullName>
    </recommendedName>
</protein>
<feature type="compositionally biased region" description="Low complexity" evidence="1">
    <location>
        <begin position="30"/>
        <end position="49"/>
    </location>
</feature>
<comment type="caution">
    <text evidence="2">The sequence shown here is derived from an EMBL/GenBank/DDBJ whole genome shotgun (WGS) entry which is preliminary data.</text>
</comment>
<dbReference type="InterPro" id="IPR052050">
    <property type="entry name" value="SecEffector_AnkRepeat"/>
</dbReference>
<accession>A0ABR4N3C6</accession>
<dbReference type="Pfam" id="PF13637">
    <property type="entry name" value="Ank_4"/>
    <property type="match status" value="1"/>
</dbReference>
<dbReference type="Proteomes" id="UP001527925">
    <property type="component" value="Unassembled WGS sequence"/>
</dbReference>
<dbReference type="PANTHER" id="PTHR46586:SF3">
    <property type="entry name" value="ANKYRIN REPEAT-CONTAINING PROTEIN"/>
    <property type="match status" value="1"/>
</dbReference>
<keyword evidence="3" id="KW-1185">Reference proteome</keyword>
<dbReference type="SUPFAM" id="SSF48403">
    <property type="entry name" value="Ankyrin repeat"/>
    <property type="match status" value="1"/>
</dbReference>
<dbReference type="EMBL" id="JADGIZ020000038">
    <property type="protein sequence ID" value="KAL2914008.1"/>
    <property type="molecule type" value="Genomic_DNA"/>
</dbReference>
<dbReference type="InterPro" id="IPR002110">
    <property type="entry name" value="Ankyrin_rpt"/>
</dbReference>
<gene>
    <name evidence="2" type="ORF">HK105_206451</name>
</gene>
<reference evidence="2 3" key="1">
    <citation type="submission" date="2023-09" db="EMBL/GenBank/DDBJ databases">
        <title>Pangenome analysis of Batrachochytrium dendrobatidis and related Chytrids.</title>
        <authorList>
            <person name="Yacoub M.N."/>
            <person name="Stajich J.E."/>
            <person name="James T.Y."/>
        </authorList>
    </citation>
    <scope>NUCLEOTIDE SEQUENCE [LARGE SCALE GENOMIC DNA]</scope>
    <source>
        <strain evidence="2 3">JEL0888</strain>
    </source>
</reference>
<dbReference type="Gene3D" id="1.25.40.20">
    <property type="entry name" value="Ankyrin repeat-containing domain"/>
    <property type="match status" value="2"/>
</dbReference>
<sequence>MEHAASPFARARAKAREAFSGVLRWRPGPRAAAPAASAAAAPAEPAKPTISPPPPSGADPAALILASTPPPAGPRLAFGASHWDRLPREVKDNVLLSAGPLTQLLLGWTPAATSTHDAGTRTTRHLEHELWHDAFAGDWQGDLALLPATFATWLPHTAFRAIRSRRMLARVADLARHPPDMLQYAAITNVWVDAIDLRDPNAALFKAALCGAAWLAALLVDGQCPLADVAAAARAVPRPRGDGSFSEQALAREIDTCLLLHLDAGRAVVHLRSKTRAVLKEVHSVEAAMHGHINVLAFILARHRRLTPPSTIGAVTSHSSVPWGTDVMDKAATCGHLRTVQWLHEAGARCTTRAMDSAASNGHLEVVEWLHNHRTEGATTDAMDLAATFGRLRVLVWLYTNRHEGATTAAMDGAAENGHLHVLKWIYRCTPFRCTEDALLAAAESGHVDVVAWLLQTKLCHLDLPMAIRGAERKKRSDVVATLVAAQLRAL</sequence>
<dbReference type="PANTHER" id="PTHR46586">
    <property type="entry name" value="ANKYRIN REPEAT-CONTAINING PROTEIN"/>
    <property type="match status" value="1"/>
</dbReference>
<name>A0ABR4N3C6_9FUNG</name>
<feature type="region of interest" description="Disordered" evidence="1">
    <location>
        <begin position="30"/>
        <end position="66"/>
    </location>
</feature>
<evidence type="ECO:0000313" key="2">
    <source>
        <dbReference type="EMBL" id="KAL2914008.1"/>
    </source>
</evidence>
<evidence type="ECO:0000313" key="3">
    <source>
        <dbReference type="Proteomes" id="UP001527925"/>
    </source>
</evidence>
<organism evidence="2 3">
    <name type="scientific">Polyrhizophydium stewartii</name>
    <dbReference type="NCBI Taxonomy" id="2732419"/>
    <lineage>
        <taxon>Eukaryota</taxon>
        <taxon>Fungi</taxon>
        <taxon>Fungi incertae sedis</taxon>
        <taxon>Chytridiomycota</taxon>
        <taxon>Chytridiomycota incertae sedis</taxon>
        <taxon>Chytridiomycetes</taxon>
        <taxon>Rhizophydiales</taxon>
        <taxon>Rhizophydiales incertae sedis</taxon>
        <taxon>Polyrhizophydium</taxon>
    </lineage>
</organism>
<evidence type="ECO:0000256" key="1">
    <source>
        <dbReference type="SAM" id="MobiDB-lite"/>
    </source>
</evidence>
<proteinExistence type="predicted"/>
<evidence type="ECO:0008006" key="4">
    <source>
        <dbReference type="Google" id="ProtNLM"/>
    </source>
</evidence>